<protein>
    <submittedName>
        <fullName evidence="2">Uncharacterized protein</fullName>
    </submittedName>
</protein>
<sequence length="120" mass="12924">MASQQTSKAQPSKAQAPKPRAGGSSDIKVELREIPGYEYQKGALLDLIAATATKLGMSGTVYATALSQKQDPLRSVSDKTGKSTWRVELRRPVVGVDGVEECIVLQIRTSYTIPSAFGRK</sequence>
<dbReference type="GeneID" id="87882780"/>
<comment type="caution">
    <text evidence="2">The sequence shown here is derived from an EMBL/GenBank/DDBJ whole genome shotgun (WGS) entry which is preliminary data.</text>
</comment>
<evidence type="ECO:0000256" key="1">
    <source>
        <dbReference type="SAM" id="MobiDB-lite"/>
    </source>
</evidence>
<keyword evidence="3" id="KW-1185">Reference proteome</keyword>
<name>A0AAJ0GMJ3_9PEZI</name>
<dbReference type="AlphaFoldDB" id="A0AAJ0GMJ3"/>
<proteinExistence type="predicted"/>
<evidence type="ECO:0000313" key="2">
    <source>
        <dbReference type="EMBL" id="KAK3302697.1"/>
    </source>
</evidence>
<feature type="region of interest" description="Disordered" evidence="1">
    <location>
        <begin position="1"/>
        <end position="26"/>
    </location>
</feature>
<dbReference type="RefSeq" id="XP_062718477.1">
    <property type="nucleotide sequence ID" value="XM_062863951.1"/>
</dbReference>
<gene>
    <name evidence="2" type="ORF">B0T15DRAFT_312909</name>
</gene>
<feature type="compositionally biased region" description="Polar residues" evidence="1">
    <location>
        <begin position="1"/>
        <end position="13"/>
    </location>
</feature>
<evidence type="ECO:0000313" key="3">
    <source>
        <dbReference type="Proteomes" id="UP001273166"/>
    </source>
</evidence>
<accession>A0AAJ0GMJ3</accession>
<reference evidence="2" key="1">
    <citation type="journal article" date="2023" name="Mol. Phylogenet. Evol.">
        <title>Genome-scale phylogeny and comparative genomics of the fungal order Sordariales.</title>
        <authorList>
            <person name="Hensen N."/>
            <person name="Bonometti L."/>
            <person name="Westerberg I."/>
            <person name="Brannstrom I.O."/>
            <person name="Guillou S."/>
            <person name="Cros-Aarteil S."/>
            <person name="Calhoun S."/>
            <person name="Haridas S."/>
            <person name="Kuo A."/>
            <person name="Mondo S."/>
            <person name="Pangilinan J."/>
            <person name="Riley R."/>
            <person name="LaButti K."/>
            <person name="Andreopoulos B."/>
            <person name="Lipzen A."/>
            <person name="Chen C."/>
            <person name="Yan M."/>
            <person name="Daum C."/>
            <person name="Ng V."/>
            <person name="Clum A."/>
            <person name="Steindorff A."/>
            <person name="Ohm R.A."/>
            <person name="Martin F."/>
            <person name="Silar P."/>
            <person name="Natvig D.O."/>
            <person name="Lalanne C."/>
            <person name="Gautier V."/>
            <person name="Ament-Velasquez S.L."/>
            <person name="Kruys A."/>
            <person name="Hutchinson M.I."/>
            <person name="Powell A.J."/>
            <person name="Barry K."/>
            <person name="Miller A.N."/>
            <person name="Grigoriev I.V."/>
            <person name="Debuchy R."/>
            <person name="Gladieux P."/>
            <person name="Hiltunen Thoren M."/>
            <person name="Johannesson H."/>
        </authorList>
    </citation>
    <scope>NUCLEOTIDE SEQUENCE</scope>
    <source>
        <strain evidence="2">CBS 333.67</strain>
    </source>
</reference>
<organism evidence="2 3">
    <name type="scientific">Chaetomium strumarium</name>
    <dbReference type="NCBI Taxonomy" id="1170767"/>
    <lineage>
        <taxon>Eukaryota</taxon>
        <taxon>Fungi</taxon>
        <taxon>Dikarya</taxon>
        <taxon>Ascomycota</taxon>
        <taxon>Pezizomycotina</taxon>
        <taxon>Sordariomycetes</taxon>
        <taxon>Sordariomycetidae</taxon>
        <taxon>Sordariales</taxon>
        <taxon>Chaetomiaceae</taxon>
        <taxon>Chaetomium</taxon>
    </lineage>
</organism>
<dbReference type="EMBL" id="JAUDZG010000007">
    <property type="protein sequence ID" value="KAK3302697.1"/>
    <property type="molecule type" value="Genomic_DNA"/>
</dbReference>
<dbReference type="Proteomes" id="UP001273166">
    <property type="component" value="Unassembled WGS sequence"/>
</dbReference>
<reference evidence="2" key="2">
    <citation type="submission" date="2023-06" db="EMBL/GenBank/DDBJ databases">
        <authorList>
            <consortium name="Lawrence Berkeley National Laboratory"/>
            <person name="Mondo S.J."/>
            <person name="Hensen N."/>
            <person name="Bonometti L."/>
            <person name="Westerberg I."/>
            <person name="Brannstrom I.O."/>
            <person name="Guillou S."/>
            <person name="Cros-Aarteil S."/>
            <person name="Calhoun S."/>
            <person name="Haridas S."/>
            <person name="Kuo A."/>
            <person name="Pangilinan J."/>
            <person name="Riley R."/>
            <person name="Labutti K."/>
            <person name="Andreopoulos B."/>
            <person name="Lipzen A."/>
            <person name="Chen C."/>
            <person name="Yanf M."/>
            <person name="Daum C."/>
            <person name="Ng V."/>
            <person name="Clum A."/>
            <person name="Steindorff A."/>
            <person name="Ohm R."/>
            <person name="Martin F."/>
            <person name="Silar P."/>
            <person name="Natvig D."/>
            <person name="Lalanne C."/>
            <person name="Gautier V."/>
            <person name="Ament-Velasquez S.L."/>
            <person name="Kruys A."/>
            <person name="Hutchinson M.I."/>
            <person name="Powell A.J."/>
            <person name="Barry K."/>
            <person name="Miller A.N."/>
            <person name="Grigoriev I.V."/>
            <person name="Debuchy R."/>
            <person name="Gladieux P."/>
            <person name="Thoren M.H."/>
            <person name="Johannesson H."/>
        </authorList>
    </citation>
    <scope>NUCLEOTIDE SEQUENCE</scope>
    <source>
        <strain evidence="2">CBS 333.67</strain>
    </source>
</reference>